<sequence length="108" mass="12026">MNVVIALNLAFTDSCRSDILLFVLSMFFCKLELTIYNWSPNTVTADSKLFSRPSKILIVFAKTSTLFVNCVKATDVRLAKAYASPAMFNDMFANSTADFEAFKASIET</sequence>
<dbReference type="RefSeq" id="YP_009362431.1">
    <property type="nucleotide sequence ID" value="NC_034618.1"/>
</dbReference>
<keyword evidence="2" id="KW-1185">Reference proteome</keyword>
<accession>A0A1X9T5E3</accession>
<dbReference type="Proteomes" id="UP000203507">
    <property type="component" value="Segment"/>
</dbReference>
<proteinExistence type="predicted"/>
<dbReference type="EMBL" id="KX832224">
    <property type="protein sequence ID" value="ARR28922.1"/>
    <property type="molecule type" value="Genomic_DNA"/>
</dbReference>
<evidence type="ECO:0000313" key="1">
    <source>
        <dbReference type="EMBL" id="ARR28922.1"/>
    </source>
</evidence>
<evidence type="ECO:0000313" key="2">
    <source>
        <dbReference type="Proteomes" id="UP000203507"/>
    </source>
</evidence>
<organism evidence="1">
    <name type="scientific">Ranid herpesvirus 3</name>
    <dbReference type="NCBI Taxonomy" id="1987509"/>
    <lineage>
        <taxon>Viruses</taxon>
        <taxon>Duplodnaviria</taxon>
        <taxon>Heunggongvirae</taxon>
        <taxon>Peploviricota</taxon>
        <taxon>Herviviricetes</taxon>
        <taxon>Herpesvirales</taxon>
        <taxon>Alloherpesviridae</taxon>
        <taxon>Batravirus</taxon>
        <taxon>Batravirus ranidallo3</taxon>
    </lineage>
</organism>
<protein>
    <submittedName>
        <fullName evidence="1">Uncharacterized protein</fullName>
    </submittedName>
</protein>
<dbReference type="GeneID" id="32878256"/>
<name>A0A1X9T5E3_9VIRU</name>
<dbReference type="KEGG" id="vg:32878256"/>
<reference evidence="1" key="1">
    <citation type="journal article" date="2017" name="Vet. Pathol.">
        <title>Ranid Herpesvirus 3 and Proliferative Dermatitis in Free-Ranging Wild Common Frogs (Rana Temporaria).</title>
        <authorList>
            <person name="Origgi F.C."/>
            <person name="Schmidt B.R."/>
            <person name="Lohmann P."/>
            <person name="Otten P."/>
            <person name="Akdesir E."/>
            <person name="Gaschen V."/>
            <person name="Aguilar-Bultet L."/>
            <person name="Wahli T."/>
            <person name="Sattler U."/>
            <person name="Stoffel M.H."/>
        </authorList>
    </citation>
    <scope>NUCLEOTIDE SEQUENCE [LARGE SCALE GENOMIC DNA]</scope>
    <source>
        <strain evidence="1">FO1_2015</strain>
    </source>
</reference>